<feature type="transmembrane region" description="Helical" evidence="9">
    <location>
        <begin position="20"/>
        <end position="40"/>
    </location>
</feature>
<dbReference type="OrthoDB" id="4250245at2"/>
<dbReference type="GO" id="GO:0015740">
    <property type="term" value="P:C4-dicarboxylate transport"/>
    <property type="evidence" value="ECO:0007669"/>
    <property type="project" value="TreeGrafter"/>
</dbReference>
<evidence type="ECO:0000256" key="3">
    <source>
        <dbReference type="ARBA" id="ARBA00022475"/>
    </source>
</evidence>
<keyword evidence="3" id="KW-1003">Cell membrane</keyword>
<dbReference type="EMBL" id="FWFS01000012">
    <property type="protein sequence ID" value="SLN66311.1"/>
    <property type="molecule type" value="Genomic_DNA"/>
</dbReference>
<organism evidence="11 12">
    <name type="scientific">Aquimixticola soesokkakensis</name>
    <dbReference type="NCBI Taxonomy" id="1519096"/>
    <lineage>
        <taxon>Bacteria</taxon>
        <taxon>Pseudomonadati</taxon>
        <taxon>Pseudomonadota</taxon>
        <taxon>Alphaproteobacteria</taxon>
        <taxon>Rhodobacterales</taxon>
        <taxon>Paracoccaceae</taxon>
        <taxon>Aquimixticola</taxon>
    </lineage>
</organism>
<dbReference type="PANTHER" id="PTHR35011">
    <property type="entry name" value="2,3-DIKETO-L-GULONATE TRAP TRANSPORTER SMALL PERMEASE PROTEIN YIAM"/>
    <property type="match status" value="1"/>
</dbReference>
<keyword evidence="6 9" id="KW-1133">Transmembrane helix</keyword>
<feature type="transmembrane region" description="Helical" evidence="9">
    <location>
        <begin position="89"/>
        <end position="110"/>
    </location>
</feature>
<keyword evidence="7 9" id="KW-0472">Membrane</keyword>
<evidence type="ECO:0000256" key="2">
    <source>
        <dbReference type="ARBA" id="ARBA00022448"/>
    </source>
</evidence>
<evidence type="ECO:0000256" key="8">
    <source>
        <dbReference type="ARBA" id="ARBA00038436"/>
    </source>
</evidence>
<evidence type="ECO:0000256" key="4">
    <source>
        <dbReference type="ARBA" id="ARBA00022519"/>
    </source>
</evidence>
<accession>A0A1Y5TLF2</accession>
<comment type="subcellular location">
    <subcellularLocation>
        <location evidence="1 9">Cell inner membrane</location>
        <topology evidence="1 9">Multi-pass membrane protein</topology>
    </subcellularLocation>
</comment>
<evidence type="ECO:0000256" key="7">
    <source>
        <dbReference type="ARBA" id="ARBA00023136"/>
    </source>
</evidence>
<sequence length="173" mass="19406">MDRIKTIAGWLQRRAENILALVLGALFLSFLIQIVFRYLLDLPLGWTVEFVAIAWLFGILFGYAFVVHESDVIRLDIIYAALPSPARRALDVITGLICAGIFLYTLPAVIGFVQFMSIEKTAYMKIPFDWVFAIYIPFALSVIIRSLYTVYIGIRGSGPAFDTPTSAGTHDYD</sequence>
<evidence type="ECO:0000313" key="11">
    <source>
        <dbReference type="EMBL" id="SLN66311.1"/>
    </source>
</evidence>
<evidence type="ECO:0000259" key="10">
    <source>
        <dbReference type="Pfam" id="PF04290"/>
    </source>
</evidence>
<feature type="transmembrane region" description="Helical" evidence="9">
    <location>
        <begin position="46"/>
        <end position="68"/>
    </location>
</feature>
<keyword evidence="2 9" id="KW-0813">Transport</keyword>
<gene>
    <name evidence="11" type="ORF">AQS8620_03088</name>
</gene>
<dbReference type="Proteomes" id="UP000193862">
    <property type="component" value="Unassembled WGS sequence"/>
</dbReference>
<keyword evidence="12" id="KW-1185">Reference proteome</keyword>
<dbReference type="RefSeq" id="WP_085837875.1">
    <property type="nucleotide sequence ID" value="NZ_FWFS01000012.1"/>
</dbReference>
<feature type="domain" description="Tripartite ATP-independent periplasmic transporters DctQ component" evidence="10">
    <location>
        <begin position="27"/>
        <end position="150"/>
    </location>
</feature>
<evidence type="ECO:0000256" key="1">
    <source>
        <dbReference type="ARBA" id="ARBA00004429"/>
    </source>
</evidence>
<dbReference type="Pfam" id="PF04290">
    <property type="entry name" value="DctQ"/>
    <property type="match status" value="1"/>
</dbReference>
<evidence type="ECO:0000313" key="12">
    <source>
        <dbReference type="Proteomes" id="UP000193862"/>
    </source>
</evidence>
<comment type="subunit">
    <text evidence="9">The complex comprises the extracytoplasmic solute receptor protein and the two transmembrane proteins.</text>
</comment>
<dbReference type="InterPro" id="IPR007387">
    <property type="entry name" value="TRAP_DctQ"/>
</dbReference>
<protein>
    <recommendedName>
        <fullName evidence="9">TRAP transporter small permease protein</fullName>
    </recommendedName>
</protein>
<evidence type="ECO:0000256" key="6">
    <source>
        <dbReference type="ARBA" id="ARBA00022989"/>
    </source>
</evidence>
<evidence type="ECO:0000256" key="5">
    <source>
        <dbReference type="ARBA" id="ARBA00022692"/>
    </source>
</evidence>
<dbReference type="InterPro" id="IPR055348">
    <property type="entry name" value="DctQ"/>
</dbReference>
<dbReference type="GO" id="GO:0022857">
    <property type="term" value="F:transmembrane transporter activity"/>
    <property type="evidence" value="ECO:0007669"/>
    <property type="project" value="UniProtKB-UniRule"/>
</dbReference>
<keyword evidence="4 9" id="KW-0997">Cell inner membrane</keyword>
<feature type="transmembrane region" description="Helical" evidence="9">
    <location>
        <begin position="130"/>
        <end position="148"/>
    </location>
</feature>
<dbReference type="PANTHER" id="PTHR35011:SF2">
    <property type="entry name" value="2,3-DIKETO-L-GULONATE TRAP TRANSPORTER SMALL PERMEASE PROTEIN YIAM"/>
    <property type="match status" value="1"/>
</dbReference>
<proteinExistence type="inferred from homology"/>
<dbReference type="AlphaFoldDB" id="A0A1Y5TLF2"/>
<reference evidence="11 12" key="1">
    <citation type="submission" date="2017-03" db="EMBL/GenBank/DDBJ databases">
        <authorList>
            <person name="Afonso C.L."/>
            <person name="Miller P.J."/>
            <person name="Scott M.A."/>
            <person name="Spackman E."/>
            <person name="Goraichik I."/>
            <person name="Dimitrov K.M."/>
            <person name="Suarez D.L."/>
            <person name="Swayne D.E."/>
        </authorList>
    </citation>
    <scope>NUCLEOTIDE SEQUENCE [LARGE SCALE GENOMIC DNA]</scope>
    <source>
        <strain evidence="11 12">CECT 8620</strain>
    </source>
</reference>
<comment type="function">
    <text evidence="9">Part of the tripartite ATP-independent periplasmic (TRAP) transport system.</text>
</comment>
<name>A0A1Y5TLF2_9RHOB</name>
<dbReference type="GO" id="GO:0005886">
    <property type="term" value="C:plasma membrane"/>
    <property type="evidence" value="ECO:0007669"/>
    <property type="project" value="UniProtKB-SubCell"/>
</dbReference>
<evidence type="ECO:0000256" key="9">
    <source>
        <dbReference type="RuleBase" id="RU369079"/>
    </source>
</evidence>
<keyword evidence="5 9" id="KW-0812">Transmembrane</keyword>
<comment type="similarity">
    <text evidence="8 9">Belongs to the TRAP transporter small permease family.</text>
</comment>